<proteinExistence type="inferred from homology"/>
<dbReference type="SUPFAM" id="SSF53738">
    <property type="entry name" value="Phosphoglucomutase, first 3 domains"/>
    <property type="match status" value="3"/>
</dbReference>
<dbReference type="KEGG" id="tti:THITH_01755"/>
<dbReference type="Pfam" id="PF02878">
    <property type="entry name" value="PGM_PMM_I"/>
    <property type="match status" value="1"/>
</dbReference>
<dbReference type="InterPro" id="IPR005844">
    <property type="entry name" value="A-D-PHexomutase_a/b/a-I"/>
</dbReference>
<dbReference type="STRING" id="713585.THITH_01755"/>
<evidence type="ECO:0000313" key="9">
    <source>
        <dbReference type="EMBL" id="AHE97205.1"/>
    </source>
</evidence>
<dbReference type="InterPro" id="IPR005845">
    <property type="entry name" value="A-D-PHexomutase_a/b/a-II"/>
</dbReference>
<dbReference type="GO" id="GO:0004615">
    <property type="term" value="F:phosphomannomutase activity"/>
    <property type="evidence" value="ECO:0007669"/>
    <property type="project" value="TreeGrafter"/>
</dbReference>
<dbReference type="PANTHER" id="PTHR42946">
    <property type="entry name" value="PHOSPHOHEXOSE MUTASE"/>
    <property type="match status" value="1"/>
</dbReference>
<evidence type="ECO:0000256" key="2">
    <source>
        <dbReference type="ARBA" id="ARBA00010231"/>
    </source>
</evidence>
<dbReference type="AlphaFoldDB" id="W0DK02"/>
<dbReference type="InterPro" id="IPR050060">
    <property type="entry name" value="Phosphoglucosamine_mutase"/>
</dbReference>
<evidence type="ECO:0000256" key="5">
    <source>
        <dbReference type="ARBA" id="ARBA00023235"/>
    </source>
</evidence>
<organism evidence="9 10">
    <name type="scientific">Thioalkalivibrio paradoxus ARh 1</name>
    <dbReference type="NCBI Taxonomy" id="713585"/>
    <lineage>
        <taxon>Bacteria</taxon>
        <taxon>Pseudomonadati</taxon>
        <taxon>Pseudomonadota</taxon>
        <taxon>Gammaproteobacteria</taxon>
        <taxon>Chromatiales</taxon>
        <taxon>Ectothiorhodospiraceae</taxon>
        <taxon>Thioalkalivibrio</taxon>
    </lineage>
</organism>
<comment type="similarity">
    <text evidence="2">Belongs to the phosphohexose mutase family.</text>
</comment>
<evidence type="ECO:0000256" key="1">
    <source>
        <dbReference type="ARBA" id="ARBA00001946"/>
    </source>
</evidence>
<dbReference type="Gene3D" id="3.40.120.10">
    <property type="entry name" value="Alpha-D-Glucose-1,6-Bisphosphate, subunit A, domain 3"/>
    <property type="match status" value="3"/>
</dbReference>
<protein>
    <submittedName>
        <fullName evidence="9">Phosphoglucomutase</fullName>
    </submittedName>
</protein>
<keyword evidence="4" id="KW-0460">Magnesium</keyword>
<dbReference type="Proteomes" id="UP000005289">
    <property type="component" value="Chromosome"/>
</dbReference>
<keyword evidence="5" id="KW-0413">Isomerase</keyword>
<dbReference type="Pfam" id="PF02880">
    <property type="entry name" value="PGM_PMM_III"/>
    <property type="match status" value="1"/>
</dbReference>
<dbReference type="HOGENOM" id="CLU_016950_6_0_6"/>
<dbReference type="InterPro" id="IPR005846">
    <property type="entry name" value="A-D-PHexomutase_a/b/a-III"/>
</dbReference>
<feature type="domain" description="Alpha-D-phosphohexomutase alpha/beta/alpha" evidence="7">
    <location>
        <begin position="196"/>
        <end position="281"/>
    </location>
</feature>
<reference evidence="9 10" key="1">
    <citation type="submission" date="2013-12" db="EMBL/GenBank/DDBJ databases">
        <authorList>
            <consortium name="DOE Joint Genome Institute"/>
            <person name="Muyzer G."/>
            <person name="Huntemann M."/>
            <person name="Han J."/>
            <person name="Chen A."/>
            <person name="Kyrpides N."/>
            <person name="Mavromatis K."/>
            <person name="Markowitz V."/>
            <person name="Palaniappan K."/>
            <person name="Ivanova N."/>
            <person name="Schaumberg A."/>
            <person name="Pati A."/>
            <person name="Liolios K."/>
            <person name="Nordberg H.P."/>
            <person name="Cantor M.N."/>
            <person name="Hua S.X."/>
            <person name="Woyke T."/>
        </authorList>
    </citation>
    <scope>NUCLEOTIDE SEQUENCE [LARGE SCALE GENOMIC DNA]</scope>
    <source>
        <strain evidence="9 10">ARh 1</strain>
    </source>
</reference>
<dbReference type="EMBL" id="CP007029">
    <property type="protein sequence ID" value="AHE97205.1"/>
    <property type="molecule type" value="Genomic_DNA"/>
</dbReference>
<evidence type="ECO:0000259" key="8">
    <source>
        <dbReference type="Pfam" id="PF02880"/>
    </source>
</evidence>
<gene>
    <name evidence="9" type="ORF">THITH_01755</name>
</gene>
<name>W0DK02_9GAMM</name>
<evidence type="ECO:0000313" key="10">
    <source>
        <dbReference type="Proteomes" id="UP000005289"/>
    </source>
</evidence>
<evidence type="ECO:0000259" key="7">
    <source>
        <dbReference type="Pfam" id="PF02879"/>
    </source>
</evidence>
<dbReference type="GO" id="GO:0005975">
    <property type="term" value="P:carbohydrate metabolic process"/>
    <property type="evidence" value="ECO:0007669"/>
    <property type="project" value="InterPro"/>
</dbReference>
<accession>W0DK02</accession>
<dbReference type="Gene3D" id="3.30.310.50">
    <property type="entry name" value="Alpha-D-phosphohexomutase, C-terminal domain"/>
    <property type="match status" value="1"/>
</dbReference>
<evidence type="ECO:0000256" key="3">
    <source>
        <dbReference type="ARBA" id="ARBA00022553"/>
    </source>
</evidence>
<sequence length="517" mass="55657">MSIGRLSAIMDWKALQNGSDIRGIAMGPRAELTPEVAHRLGRAFAAWLARSLGRAPERLTVAVGRDSRLTGPELMASLMQGLARDGLRVFDLGLASTPAMFMSTVTPGCACDGAVMLTASHLPPDRNGCKFFTRQGGLNRDDVSVLLELAESGDFLPTPGTGLIMPVDFMTVYARQLVERIRSGVDHPEHPERPLQGLRIVVDAGNGAGGFFVDRVLQPLGADTTGSQYLEPDGSFPNHVPNPEHPDAMAALRRAVTAQRANFGIVFDPDVDRAAAVEADGRAINRNRLVALAAAMVLREHPGSTVVTDSITSDGLTDFIERELGGVHRRFKRGYRNVINEALRLNAAGQECWLAIETSGHAALKENHFLDDGAYLMAMLLIELARARSEGRSLGTLIATLREPAESAEIRIRNDDADFRASGNQVIDALRARAGVEPDWKLVPDNHEGVRVACRGAGERGWFLLRLSLHDPVLALNIESETPGGVGRIAHRLLPLLQGFDALELSALETAAKGPGG</sequence>
<keyword evidence="3" id="KW-0597">Phosphoprotein</keyword>
<dbReference type="FunFam" id="3.40.120.10:FF:000010">
    <property type="entry name" value="phosphomannomutase/phosphoglucomutase isoform X1"/>
    <property type="match status" value="1"/>
</dbReference>
<feature type="domain" description="Alpha-D-phosphohexomutase alpha/beta/alpha" evidence="8">
    <location>
        <begin position="286"/>
        <end position="399"/>
    </location>
</feature>
<feature type="domain" description="Alpha-D-phosphohexomutase alpha/beta/alpha" evidence="6">
    <location>
        <begin position="16"/>
        <end position="142"/>
    </location>
</feature>
<dbReference type="PANTHER" id="PTHR42946:SF1">
    <property type="entry name" value="PHOSPHOGLUCOMUTASE (ALPHA-D-GLUCOSE-1,6-BISPHOSPHATE-DEPENDENT)"/>
    <property type="match status" value="1"/>
</dbReference>
<dbReference type="CDD" id="cd03089">
    <property type="entry name" value="PMM_PGM"/>
    <property type="match status" value="1"/>
</dbReference>
<dbReference type="InterPro" id="IPR016055">
    <property type="entry name" value="A-D-PHexomutase_a/b/a-I/II/III"/>
</dbReference>
<dbReference type="InterPro" id="IPR005841">
    <property type="entry name" value="Alpha-D-phosphohexomutase_SF"/>
</dbReference>
<keyword evidence="10" id="KW-1185">Reference proteome</keyword>
<evidence type="ECO:0000256" key="4">
    <source>
        <dbReference type="ARBA" id="ARBA00022842"/>
    </source>
</evidence>
<comment type="cofactor">
    <cofactor evidence="1">
        <name>Mg(2+)</name>
        <dbReference type="ChEBI" id="CHEBI:18420"/>
    </cofactor>
</comment>
<dbReference type="Pfam" id="PF02879">
    <property type="entry name" value="PGM_PMM_II"/>
    <property type="match status" value="1"/>
</dbReference>
<dbReference type="PRINTS" id="PR00509">
    <property type="entry name" value="PGMPMM"/>
</dbReference>
<evidence type="ECO:0000259" key="6">
    <source>
        <dbReference type="Pfam" id="PF02878"/>
    </source>
</evidence>